<dbReference type="Gene3D" id="3.30.530.20">
    <property type="match status" value="1"/>
</dbReference>
<dbReference type="AlphaFoldDB" id="A0A6P0F0V4"/>
<sequence>MSEPETPGPDKGSAWRPAKATTPPGWLTVVQGTRRVPFTRARVWEALAVLRPYCAVCDVTYVVDGPSTKRGTEFVCAPGRLDGQEPPGGSPRGRVVEWEPEHRVGTRLELTPEVWVTTIELSDAPDQSTDVAITLTHEPLSGGLLKRRRQRKTVRKVAEDTIDSELGKVADHVRQAEAASKDQRA</sequence>
<name>A0A6P0F0V4_9ACTN</name>
<reference evidence="2 4" key="1">
    <citation type="submission" date="2020-01" db="EMBL/GenBank/DDBJ databases">
        <title>the WGS Modestobacter muralis CPCC 204518.</title>
        <authorList>
            <person name="Jiang Z."/>
        </authorList>
    </citation>
    <scope>NUCLEOTIDE SEQUENCE [LARGE SCALE GENOMIC DNA]</scope>
    <source>
        <strain evidence="2 4">DSM 100205</strain>
    </source>
</reference>
<reference evidence="3 5" key="2">
    <citation type="submission" date="2020-02" db="EMBL/GenBank/DDBJ databases">
        <title>The WGS of Modestobacter muralis DSM 100205.</title>
        <authorList>
            <person name="Jiang Z."/>
        </authorList>
    </citation>
    <scope>NUCLEOTIDE SEQUENCE [LARGE SCALE GENOMIC DNA]</scope>
    <source>
        <strain evidence="3 5">DSM 100205</strain>
    </source>
</reference>
<evidence type="ECO:0000313" key="2">
    <source>
        <dbReference type="EMBL" id="NEK96529.1"/>
    </source>
</evidence>
<organism evidence="2 4">
    <name type="scientific">Modestobacter muralis</name>
    <dbReference type="NCBI Taxonomy" id="1608614"/>
    <lineage>
        <taxon>Bacteria</taxon>
        <taxon>Bacillati</taxon>
        <taxon>Actinomycetota</taxon>
        <taxon>Actinomycetes</taxon>
        <taxon>Geodermatophilales</taxon>
        <taxon>Geodermatophilaceae</taxon>
        <taxon>Modestobacter</taxon>
    </lineage>
</organism>
<dbReference type="Proteomes" id="UP000471152">
    <property type="component" value="Unassembled WGS sequence"/>
</dbReference>
<evidence type="ECO:0000313" key="4">
    <source>
        <dbReference type="Proteomes" id="UP000468828"/>
    </source>
</evidence>
<keyword evidence="4" id="KW-1185">Reference proteome</keyword>
<proteinExistence type="predicted"/>
<dbReference type="SUPFAM" id="SSF55961">
    <property type="entry name" value="Bet v1-like"/>
    <property type="match status" value="1"/>
</dbReference>
<dbReference type="EMBL" id="JAAGWB010000069">
    <property type="protein sequence ID" value="NEN53429.1"/>
    <property type="molecule type" value="Genomic_DNA"/>
</dbReference>
<dbReference type="EMBL" id="JAAGWH010000066">
    <property type="protein sequence ID" value="NEK96529.1"/>
    <property type="molecule type" value="Genomic_DNA"/>
</dbReference>
<dbReference type="Proteomes" id="UP000468828">
    <property type="component" value="Unassembled WGS sequence"/>
</dbReference>
<evidence type="ECO:0000313" key="3">
    <source>
        <dbReference type="EMBL" id="NEN53429.1"/>
    </source>
</evidence>
<accession>A0A6P0F0V4</accession>
<dbReference type="InterPro" id="IPR023393">
    <property type="entry name" value="START-like_dom_sf"/>
</dbReference>
<comment type="caution">
    <text evidence="2">The sequence shown here is derived from an EMBL/GenBank/DDBJ whole genome shotgun (WGS) entry which is preliminary data.</text>
</comment>
<gene>
    <name evidence="3" type="ORF">G3R41_21225</name>
    <name evidence="2" type="ORF">GCU67_20510</name>
</gene>
<protein>
    <submittedName>
        <fullName evidence="2">SRPBCC family protein</fullName>
    </submittedName>
</protein>
<feature type="region of interest" description="Disordered" evidence="1">
    <location>
        <begin position="1"/>
        <end position="24"/>
    </location>
</feature>
<evidence type="ECO:0000256" key="1">
    <source>
        <dbReference type="SAM" id="MobiDB-lite"/>
    </source>
</evidence>
<evidence type="ECO:0000313" key="5">
    <source>
        <dbReference type="Proteomes" id="UP000471152"/>
    </source>
</evidence>